<dbReference type="AlphaFoldDB" id="A0A317JP90"/>
<reference evidence="2 3" key="1">
    <citation type="submission" date="2018-02" db="EMBL/GenBank/DDBJ databases">
        <title>Genomic Reconstructions from Amazon Rainforest and Pasture Soil Reveal Novel Insights into the Physiology of Candidate Phyla in Tropical Sites.</title>
        <authorList>
            <person name="Kroeger M.E."/>
            <person name="Delmont T."/>
            <person name="Eren A.M."/>
            <person name="Guo J."/>
            <person name="Meyer K.M."/>
            <person name="Khan K."/>
            <person name="Rodrigues J.L.M."/>
            <person name="Bohannan B.J.M."/>
            <person name="Tringe S."/>
            <person name="Borges C.D."/>
            <person name="Tiedje J."/>
            <person name="Tsai S.M."/>
            <person name="Nusslein K."/>
        </authorList>
    </citation>
    <scope>NUCLEOTIDE SEQUENCE [LARGE SCALE GENOMIC DNA]</scope>
    <source>
        <strain evidence="2">Amazon FNV 2010 28 9</strain>
    </source>
</reference>
<name>A0A317JP90_9BACT</name>
<feature type="transmembrane region" description="Helical" evidence="1">
    <location>
        <begin position="52"/>
        <end position="74"/>
    </location>
</feature>
<evidence type="ECO:0000313" key="2">
    <source>
        <dbReference type="EMBL" id="PWU23464.1"/>
    </source>
</evidence>
<feature type="transmembrane region" description="Helical" evidence="1">
    <location>
        <begin position="81"/>
        <end position="103"/>
    </location>
</feature>
<dbReference type="EMBL" id="PSRQ01000032">
    <property type="protein sequence ID" value="PWU23464.1"/>
    <property type="molecule type" value="Genomic_DNA"/>
</dbReference>
<keyword evidence="1" id="KW-1133">Transmembrane helix</keyword>
<evidence type="ECO:0000256" key="1">
    <source>
        <dbReference type="SAM" id="Phobius"/>
    </source>
</evidence>
<proteinExistence type="predicted"/>
<accession>A0A317JP90</accession>
<protein>
    <submittedName>
        <fullName evidence="2">Uncharacterized protein</fullName>
    </submittedName>
</protein>
<keyword evidence="1" id="KW-0812">Transmembrane</keyword>
<feature type="transmembrane region" description="Helical" evidence="1">
    <location>
        <begin position="123"/>
        <end position="145"/>
    </location>
</feature>
<evidence type="ECO:0000313" key="3">
    <source>
        <dbReference type="Proteomes" id="UP000246104"/>
    </source>
</evidence>
<organism evidence="2 3">
    <name type="scientific">Candidatus Cerribacteria bacterium 'Amazon FNV 2010 28 9'</name>
    <dbReference type="NCBI Taxonomy" id="2081795"/>
    <lineage>
        <taxon>Bacteria</taxon>
        <taxon>Candidatus Cerribacteria</taxon>
    </lineage>
</organism>
<keyword evidence="1" id="KW-0472">Membrane</keyword>
<gene>
    <name evidence="2" type="ORF">C5B42_02825</name>
</gene>
<dbReference type="Proteomes" id="UP000246104">
    <property type="component" value="Unassembled WGS sequence"/>
</dbReference>
<comment type="caution">
    <text evidence="2">The sequence shown here is derived from an EMBL/GenBank/DDBJ whole genome shotgun (WGS) entry which is preliminary data.</text>
</comment>
<sequence>MKKIFHSNPLFTIFFIPVIVDVVGTVLGQPKEYWTSGYKVFNEAVPIYPLLQLHPLAFIIPSLLVWLTFTYWLTKKLKEPLNLWAAMALLVGHGYNSVTWFRLNLYRAGLFAGQDQLSKALSLIPMTIYILLIGWVAMRGVMAYIQQRKSTKNEGKR</sequence>